<sequence length="137" mass="14507">MVPVIVIETGVTRPGHAIATVTTIETDPRDIAVDLAIVDTVEIAAMIATAAMEEIEGTMDMGEMIEEVASADHLRRMGEIEDDMMMPFKCSGADFLCLSGAAMKSSVTILGRAACRLLAAGSTGIVPQSRALFTKVY</sequence>
<protein>
    <submittedName>
        <fullName evidence="1">Uncharacterized protein</fullName>
    </submittedName>
</protein>
<name>A0A0C2DQH1_9BILA</name>
<reference evidence="1 2" key="1">
    <citation type="submission" date="2013-12" db="EMBL/GenBank/DDBJ databases">
        <title>Draft genome of the parsitic nematode Ancylostoma duodenale.</title>
        <authorList>
            <person name="Mitreva M."/>
        </authorList>
    </citation>
    <scope>NUCLEOTIDE SEQUENCE [LARGE SCALE GENOMIC DNA]</scope>
    <source>
        <strain evidence="1 2">Zhejiang</strain>
    </source>
</reference>
<organism evidence="1 2">
    <name type="scientific">Ancylostoma duodenale</name>
    <dbReference type="NCBI Taxonomy" id="51022"/>
    <lineage>
        <taxon>Eukaryota</taxon>
        <taxon>Metazoa</taxon>
        <taxon>Ecdysozoa</taxon>
        <taxon>Nematoda</taxon>
        <taxon>Chromadorea</taxon>
        <taxon>Rhabditida</taxon>
        <taxon>Rhabditina</taxon>
        <taxon>Rhabditomorpha</taxon>
        <taxon>Strongyloidea</taxon>
        <taxon>Ancylostomatidae</taxon>
        <taxon>Ancylostomatinae</taxon>
        <taxon>Ancylostoma</taxon>
    </lineage>
</organism>
<proteinExistence type="predicted"/>
<keyword evidence="2" id="KW-1185">Reference proteome</keyword>
<gene>
    <name evidence="1" type="ORF">ANCDUO_04750</name>
</gene>
<accession>A0A0C2DQH1</accession>
<dbReference type="Proteomes" id="UP000054047">
    <property type="component" value="Unassembled WGS sequence"/>
</dbReference>
<dbReference type="AlphaFoldDB" id="A0A0C2DQH1"/>
<dbReference type="EMBL" id="KN727799">
    <property type="protein sequence ID" value="KIH64932.1"/>
    <property type="molecule type" value="Genomic_DNA"/>
</dbReference>
<evidence type="ECO:0000313" key="2">
    <source>
        <dbReference type="Proteomes" id="UP000054047"/>
    </source>
</evidence>
<evidence type="ECO:0000313" key="1">
    <source>
        <dbReference type="EMBL" id="KIH64932.1"/>
    </source>
</evidence>